<dbReference type="InterPro" id="IPR005950">
    <property type="entry name" value="ModA"/>
</dbReference>
<keyword evidence="2" id="KW-0479">Metal-binding</keyword>
<sequence length="271" mass="28782">MKAIVKGALAAGVLLIVAAGFMAGLRSPSPTPERKQTLTIAAASDLKFALDEFLVEFRARHPDAAIQVTYGSSGNFLAQISNGAPFDVFLSADVAYPRKLAEQGLVDEKDPVFLYAVGRIVVWVPKGSPLAVESLGMEALREPAAKRIAIANPQHAPYGRAAEAALKSLGVYDAVKDRLVLGENIAQTAQFVQSGSADAGIIALALALAPAMKGQGRYWEVPLEAYPRMEQGGALLKRAAAPELARQFRDELLGAQGRALLQRYGFSLPGE</sequence>
<gene>
    <name evidence="4" type="primary">modA</name>
    <name evidence="4" type="ORF">F0U60_33485</name>
</gene>
<dbReference type="PIRSF" id="PIRSF004846">
    <property type="entry name" value="ModA"/>
    <property type="match status" value="1"/>
</dbReference>
<dbReference type="InterPro" id="IPR044084">
    <property type="entry name" value="AvModA-like_subst-bd"/>
</dbReference>
<organism evidence="4 5">
    <name type="scientific">Archangium minus</name>
    <dbReference type="NCBI Taxonomy" id="83450"/>
    <lineage>
        <taxon>Bacteria</taxon>
        <taxon>Pseudomonadati</taxon>
        <taxon>Myxococcota</taxon>
        <taxon>Myxococcia</taxon>
        <taxon>Myxococcales</taxon>
        <taxon>Cystobacterineae</taxon>
        <taxon>Archangiaceae</taxon>
        <taxon>Archangium</taxon>
    </lineage>
</organism>
<dbReference type="PANTHER" id="PTHR30632">
    <property type="entry name" value="MOLYBDATE-BINDING PERIPLASMIC PROTEIN"/>
    <property type="match status" value="1"/>
</dbReference>
<protein>
    <submittedName>
        <fullName evidence="4">Molybdate ABC transporter substrate-binding protein</fullName>
    </submittedName>
</protein>
<keyword evidence="3" id="KW-0732">Signal</keyword>
<dbReference type="PANTHER" id="PTHR30632:SF14">
    <property type="entry name" value="TUNGSTATE_MOLYBDATE_CHROMATE-BINDING PROTEIN MODA"/>
    <property type="match status" value="1"/>
</dbReference>
<keyword evidence="5" id="KW-1185">Reference proteome</keyword>
<dbReference type="NCBIfam" id="TIGR01256">
    <property type="entry name" value="modA"/>
    <property type="match status" value="1"/>
</dbReference>
<dbReference type="Pfam" id="PF13531">
    <property type="entry name" value="SBP_bac_11"/>
    <property type="match status" value="1"/>
</dbReference>
<name>A0ABY9WZD0_9BACT</name>
<proteinExistence type="inferred from homology"/>
<dbReference type="RefSeq" id="WP_395806073.1">
    <property type="nucleotide sequence ID" value="NZ_CP043494.1"/>
</dbReference>
<evidence type="ECO:0000256" key="2">
    <source>
        <dbReference type="ARBA" id="ARBA00022723"/>
    </source>
</evidence>
<dbReference type="InterPro" id="IPR050682">
    <property type="entry name" value="ModA/WtpA"/>
</dbReference>
<dbReference type="EMBL" id="CP043494">
    <property type="protein sequence ID" value="WNG48488.1"/>
    <property type="molecule type" value="Genomic_DNA"/>
</dbReference>
<evidence type="ECO:0000256" key="3">
    <source>
        <dbReference type="ARBA" id="ARBA00022729"/>
    </source>
</evidence>
<comment type="similarity">
    <text evidence="1">Belongs to the bacterial solute-binding protein ModA family.</text>
</comment>
<accession>A0ABY9WZD0</accession>
<evidence type="ECO:0000313" key="4">
    <source>
        <dbReference type="EMBL" id="WNG48488.1"/>
    </source>
</evidence>
<dbReference type="SUPFAM" id="SSF53850">
    <property type="entry name" value="Periplasmic binding protein-like II"/>
    <property type="match status" value="1"/>
</dbReference>
<reference evidence="4 5" key="1">
    <citation type="submission" date="2019-08" db="EMBL/GenBank/DDBJ databases">
        <title>Archangium and Cystobacter genomes.</title>
        <authorList>
            <person name="Chen I.-C.K."/>
            <person name="Wielgoss S."/>
        </authorList>
    </citation>
    <scope>NUCLEOTIDE SEQUENCE [LARGE SCALE GENOMIC DNA]</scope>
    <source>
        <strain evidence="4 5">Cbm 6</strain>
    </source>
</reference>
<dbReference type="Proteomes" id="UP001611383">
    <property type="component" value="Chromosome"/>
</dbReference>
<dbReference type="Gene3D" id="3.40.190.10">
    <property type="entry name" value="Periplasmic binding protein-like II"/>
    <property type="match status" value="2"/>
</dbReference>
<evidence type="ECO:0000256" key="1">
    <source>
        <dbReference type="ARBA" id="ARBA00009175"/>
    </source>
</evidence>
<evidence type="ECO:0000313" key="5">
    <source>
        <dbReference type="Proteomes" id="UP001611383"/>
    </source>
</evidence>
<dbReference type="CDD" id="cd13539">
    <property type="entry name" value="PBP2_AvModA"/>
    <property type="match status" value="1"/>
</dbReference>